<keyword evidence="2" id="KW-1185">Reference proteome</keyword>
<reference evidence="1 2" key="1">
    <citation type="submission" date="2016-10" db="EMBL/GenBank/DDBJ databases">
        <title>Pseudomonas lactis sp. nov. and Pseudomonas paralactis sp. nov., isolated from bovine raw milk.</title>
        <authorList>
            <person name="Von Neubeck M."/>
            <person name="Huptas C."/>
            <person name="Glueck C."/>
            <person name="Krewinkel M."/>
            <person name="Stoeckel M."/>
            <person name="Stressler T."/>
            <person name="Fischer L."/>
            <person name="Hinrichs J."/>
            <person name="Scherer S."/>
            <person name="Wenning M."/>
        </authorList>
    </citation>
    <scope>NUCLEOTIDE SEQUENCE [LARGE SCALE GENOMIC DNA]</scope>
    <source>
        <strain evidence="1 2">DSM 18862</strain>
    </source>
</reference>
<accession>A0A1V2JTP5</accession>
<protein>
    <recommendedName>
        <fullName evidence="3">HNH nuclease domain-containing protein</fullName>
    </recommendedName>
</protein>
<dbReference type="InterPro" id="IPR003615">
    <property type="entry name" value="HNH_nuc"/>
</dbReference>
<evidence type="ECO:0008006" key="3">
    <source>
        <dbReference type="Google" id="ProtNLM"/>
    </source>
</evidence>
<dbReference type="Gene3D" id="1.10.30.50">
    <property type="match status" value="1"/>
</dbReference>
<organism evidence="1 2">
    <name type="scientific">Pseudomonas azotoformans</name>
    <dbReference type="NCBI Taxonomy" id="47878"/>
    <lineage>
        <taxon>Bacteria</taxon>
        <taxon>Pseudomonadati</taxon>
        <taxon>Pseudomonadota</taxon>
        <taxon>Gammaproteobacteria</taxon>
        <taxon>Pseudomonadales</taxon>
        <taxon>Pseudomonadaceae</taxon>
        <taxon>Pseudomonas</taxon>
    </lineage>
</organism>
<dbReference type="EMBL" id="MNPV01000001">
    <property type="protein sequence ID" value="ONH48838.1"/>
    <property type="molecule type" value="Genomic_DNA"/>
</dbReference>
<dbReference type="AlphaFoldDB" id="A0A1V2JTP5"/>
<name>A0A1V2JTP5_PSEAZ</name>
<evidence type="ECO:0000313" key="2">
    <source>
        <dbReference type="Proteomes" id="UP000188559"/>
    </source>
</evidence>
<gene>
    <name evidence="1" type="ORF">BLL37_05625</name>
</gene>
<dbReference type="RefSeq" id="WP_071492944.1">
    <property type="nucleotide sequence ID" value="NZ_LT629702.1"/>
</dbReference>
<evidence type="ECO:0000313" key="1">
    <source>
        <dbReference type="EMBL" id="ONH48838.1"/>
    </source>
</evidence>
<dbReference type="Proteomes" id="UP000188559">
    <property type="component" value="Unassembled WGS sequence"/>
</dbReference>
<dbReference type="GeneID" id="57374756"/>
<sequence length="281" mass="31942">MIQIARTRTGRGLDGFTGVQLQAKLEKLLQYYYDDGANGKVDFKPKKRQVWGKAKPQLKTESFSKCAYCEADTAVVAYGDVEHFRPKSEYWWLAYCYDNYTFSCQVCNQVHKGDKFTVNGTRLPAPQVPHSLPTDSAQLESLLASLCPDPVITTDVAIGQIYSAEDADLINPYVVNPEEYYAWKAIPATEEVWLVPKTKSQRSVRAVKAAEEILGLNREELLRLRWNAYDEIETLALAIQEGTFTDEQKRDLLIRIKRAAGNDRPFAGMKRFFLRAWGVLT</sequence>
<dbReference type="OrthoDB" id="8824552at2"/>
<comment type="caution">
    <text evidence="1">The sequence shown here is derived from an EMBL/GenBank/DDBJ whole genome shotgun (WGS) entry which is preliminary data.</text>
</comment>
<dbReference type="CDD" id="cd00085">
    <property type="entry name" value="HNHc"/>
    <property type="match status" value="1"/>
</dbReference>
<proteinExistence type="predicted"/>